<evidence type="ECO:0000256" key="1">
    <source>
        <dbReference type="SAM" id="Phobius"/>
    </source>
</evidence>
<keyword evidence="1" id="KW-0472">Membrane</keyword>
<organism evidence="2 3">
    <name type="scientific">Haemophilus influenzae</name>
    <dbReference type="NCBI Taxonomy" id="727"/>
    <lineage>
        <taxon>Bacteria</taxon>
        <taxon>Pseudomonadati</taxon>
        <taxon>Pseudomonadota</taxon>
        <taxon>Gammaproteobacteria</taxon>
        <taxon>Pasteurellales</taxon>
        <taxon>Pasteurellaceae</taxon>
        <taxon>Haemophilus</taxon>
    </lineage>
</organism>
<reference evidence="2 3" key="1">
    <citation type="submission" date="2018-06" db="EMBL/GenBank/DDBJ databases">
        <authorList>
            <consortium name="Pathogen Informatics"/>
            <person name="Doyle S."/>
        </authorList>
    </citation>
    <scope>NUCLEOTIDE SEQUENCE [LARGE SCALE GENOMIC DNA]</scope>
    <source>
        <strain evidence="2 3">NCTC11872</strain>
    </source>
</reference>
<sequence>MQNNLNLHRTLLGIAAVIIILAGVKLAAEIVVPFLLSLFIAIICSPIIKAIDPTPRPALVSHYFAFCLDFFGIFLLSRVD</sequence>
<name>A0A2X1RIU1_HAEIF</name>
<accession>A0A2X1RIU1</accession>
<dbReference type="AlphaFoldDB" id="A0A2X1RIU1"/>
<evidence type="ECO:0000313" key="2">
    <source>
        <dbReference type="EMBL" id="SPX41866.1"/>
    </source>
</evidence>
<keyword evidence="1" id="KW-1133">Transmembrane helix</keyword>
<proteinExistence type="predicted"/>
<evidence type="ECO:0000313" key="3">
    <source>
        <dbReference type="Proteomes" id="UP000249936"/>
    </source>
</evidence>
<dbReference type="Proteomes" id="UP000249936">
    <property type="component" value="Unassembled WGS sequence"/>
</dbReference>
<keyword evidence="1" id="KW-0812">Transmembrane</keyword>
<feature type="transmembrane region" description="Helical" evidence="1">
    <location>
        <begin position="60"/>
        <end position="79"/>
    </location>
</feature>
<gene>
    <name evidence="2" type="ORF">NCTC11872_01482</name>
</gene>
<protein>
    <submittedName>
        <fullName evidence="2">Inner membrane protein</fullName>
    </submittedName>
</protein>
<dbReference type="EMBL" id="UASK01000005">
    <property type="protein sequence ID" value="SPX41866.1"/>
    <property type="molecule type" value="Genomic_DNA"/>
</dbReference>
<feature type="transmembrane region" description="Helical" evidence="1">
    <location>
        <begin position="7"/>
        <end position="24"/>
    </location>
</feature>